<sequence length="480" mass="52026">MFSLDLATIVNSAIAAAESSVSVILVLFYGYICSKTEFLSETGERSISKLCVNLFLPAMLLTDMGSHISLKTLKEFWPLVALPIIVLFITYILGRLSVRFLNQPNYVVPGMVFNNVVAMPLLLMEAISNSDVLLPLLRENESIEQALVRARAYVLLHGIVHNLARFALGPLMLKGGAPSSKADVESTAATQPILHNEQTEHSRLLGSNGSGSMDYDTVANFRKRARLLSTGSIDADEAEAILGGLRIETDSTGHSKLKRRNTFSGFFNRHSSESAEPLLSPDDPLAIPPEPTITRSNSLFFRILETVEQFLNPAVIAALLAIVIGVIPFLHYFFYDNVAIESSFTQSIRSIGGLYPALQLFALGSKLTAPLRQPVRKSTIILIAIVRFAISGIISVSIVAFMSSHASPSVWPMDPMLNFVLMITPVGPPAITLAAVAEIAGVSPEEVTAVSRMLLYTYTIAPLVAPTVAVALSIAYQIKP</sequence>
<keyword evidence="3 5" id="KW-1133">Transmembrane helix</keyword>
<evidence type="ECO:0000256" key="5">
    <source>
        <dbReference type="SAM" id="Phobius"/>
    </source>
</evidence>
<dbReference type="Pfam" id="PF03547">
    <property type="entry name" value="Mem_trans"/>
    <property type="match status" value="1"/>
</dbReference>
<evidence type="ECO:0000256" key="2">
    <source>
        <dbReference type="ARBA" id="ARBA00022692"/>
    </source>
</evidence>
<comment type="caution">
    <text evidence="6">The sequence shown here is derived from an EMBL/GenBank/DDBJ whole genome shotgun (WGS) entry which is preliminary data.</text>
</comment>
<dbReference type="PANTHER" id="PTHR31794:SF4">
    <property type="entry name" value="AUXIN EFFLUX TRANSPORTER FAMILY PROTEIN (EUROFUNG)"/>
    <property type="match status" value="1"/>
</dbReference>
<feature type="transmembrane region" description="Helical" evidence="5">
    <location>
        <begin position="76"/>
        <end position="94"/>
    </location>
</feature>
<keyword evidence="2 5" id="KW-0812">Transmembrane</keyword>
<dbReference type="EMBL" id="CCBN010000001">
    <property type="protein sequence ID" value="CDO51601.1"/>
    <property type="molecule type" value="Genomic_DNA"/>
</dbReference>
<gene>
    <name evidence="6" type="ORF">BN980_GECA01s08986g</name>
</gene>
<name>A0A0J9X2Q6_GEOCN</name>
<feature type="transmembrane region" description="Helical" evidence="5">
    <location>
        <begin position="380"/>
        <end position="404"/>
    </location>
</feature>
<accession>A0A0J9X2Q6</accession>
<evidence type="ECO:0000313" key="6">
    <source>
        <dbReference type="EMBL" id="CDO51601.1"/>
    </source>
</evidence>
<evidence type="ECO:0000313" key="7">
    <source>
        <dbReference type="Proteomes" id="UP000242525"/>
    </source>
</evidence>
<dbReference type="AlphaFoldDB" id="A0A0J9X2Q6"/>
<keyword evidence="7" id="KW-1185">Reference proteome</keyword>
<dbReference type="OrthoDB" id="191139at2759"/>
<dbReference type="InterPro" id="IPR004776">
    <property type="entry name" value="Mem_transp_PIN-like"/>
</dbReference>
<comment type="subcellular location">
    <subcellularLocation>
        <location evidence="1">Membrane</location>
        <topology evidence="1">Multi-pass membrane protein</topology>
    </subcellularLocation>
</comment>
<feature type="transmembrane region" description="Helical" evidence="5">
    <location>
        <begin position="416"/>
        <end position="442"/>
    </location>
</feature>
<reference evidence="6" key="1">
    <citation type="submission" date="2014-03" db="EMBL/GenBank/DDBJ databases">
        <authorList>
            <person name="Casaregola S."/>
        </authorList>
    </citation>
    <scope>NUCLEOTIDE SEQUENCE [LARGE SCALE GENOMIC DNA]</scope>
    <source>
        <strain evidence="6">CLIB 918</strain>
    </source>
</reference>
<keyword evidence="4 5" id="KW-0472">Membrane</keyword>
<dbReference type="GO" id="GO:0055085">
    <property type="term" value="P:transmembrane transport"/>
    <property type="evidence" value="ECO:0007669"/>
    <property type="project" value="InterPro"/>
</dbReference>
<evidence type="ECO:0000256" key="3">
    <source>
        <dbReference type="ARBA" id="ARBA00022989"/>
    </source>
</evidence>
<feature type="transmembrane region" description="Helical" evidence="5">
    <location>
        <begin position="6"/>
        <end position="29"/>
    </location>
</feature>
<dbReference type="GO" id="GO:0005783">
    <property type="term" value="C:endoplasmic reticulum"/>
    <property type="evidence" value="ECO:0007669"/>
    <property type="project" value="TreeGrafter"/>
</dbReference>
<organism evidence="6 7">
    <name type="scientific">Geotrichum candidum</name>
    <name type="common">Oospora lactis</name>
    <name type="synonym">Dipodascus geotrichum</name>
    <dbReference type="NCBI Taxonomy" id="1173061"/>
    <lineage>
        <taxon>Eukaryota</taxon>
        <taxon>Fungi</taxon>
        <taxon>Dikarya</taxon>
        <taxon>Ascomycota</taxon>
        <taxon>Saccharomycotina</taxon>
        <taxon>Dipodascomycetes</taxon>
        <taxon>Dipodascales</taxon>
        <taxon>Dipodascaceae</taxon>
        <taxon>Geotrichum</taxon>
    </lineage>
</organism>
<evidence type="ECO:0000256" key="1">
    <source>
        <dbReference type="ARBA" id="ARBA00004141"/>
    </source>
</evidence>
<evidence type="ECO:0000256" key="4">
    <source>
        <dbReference type="ARBA" id="ARBA00023136"/>
    </source>
</evidence>
<dbReference type="GO" id="GO:0016020">
    <property type="term" value="C:membrane"/>
    <property type="evidence" value="ECO:0007669"/>
    <property type="project" value="UniProtKB-SubCell"/>
</dbReference>
<proteinExistence type="predicted"/>
<protein>
    <recommendedName>
        <fullName evidence="8">Auxin efflux carrier</fullName>
    </recommendedName>
</protein>
<dbReference type="STRING" id="1173061.A0A0J9X2Q6"/>
<dbReference type="PANTHER" id="PTHR31794">
    <property type="entry name" value="AUXIN EFFLUX TRANSPORTER FAMILY PROTEIN (EUROFUNG)"/>
    <property type="match status" value="1"/>
</dbReference>
<feature type="transmembrane region" description="Helical" evidence="5">
    <location>
        <begin position="454"/>
        <end position="478"/>
    </location>
</feature>
<feature type="transmembrane region" description="Helical" evidence="5">
    <location>
        <begin position="106"/>
        <end position="127"/>
    </location>
</feature>
<dbReference type="Proteomes" id="UP000242525">
    <property type="component" value="Unassembled WGS sequence"/>
</dbReference>
<evidence type="ECO:0008006" key="8">
    <source>
        <dbReference type="Google" id="ProtNLM"/>
    </source>
</evidence>
<feature type="transmembrane region" description="Helical" evidence="5">
    <location>
        <begin position="310"/>
        <end position="335"/>
    </location>
</feature>